<reference evidence="3" key="1">
    <citation type="submission" date="2018-11" db="EMBL/GenBank/DDBJ databases">
        <title>Complete genome sequence of Paenibacillus sp. ML311-T8.</title>
        <authorList>
            <person name="Nam Y.-D."/>
            <person name="Kang J."/>
            <person name="Chung W.-H."/>
            <person name="Park Y.S."/>
        </authorList>
    </citation>
    <scope>NUCLEOTIDE SEQUENCE [LARGE SCALE GENOMIC DNA]</scope>
    <source>
        <strain evidence="3">ML311-T8</strain>
    </source>
</reference>
<evidence type="ECO:0000313" key="3">
    <source>
        <dbReference type="Proteomes" id="UP000426246"/>
    </source>
</evidence>
<dbReference type="OrthoDB" id="2632051at2"/>
<dbReference type="EMBL" id="CP034235">
    <property type="protein sequence ID" value="QGQ97180.1"/>
    <property type="molecule type" value="Genomic_DNA"/>
</dbReference>
<keyword evidence="3" id="KW-1185">Reference proteome</keyword>
<accession>A0A6B8RLI6</accession>
<dbReference type="AlphaFoldDB" id="A0A6B8RLI6"/>
<evidence type="ECO:0000313" key="2">
    <source>
        <dbReference type="EMBL" id="QGQ97180.1"/>
    </source>
</evidence>
<evidence type="ECO:0000256" key="1">
    <source>
        <dbReference type="SAM" id="MobiDB-lite"/>
    </source>
</evidence>
<sequence length="97" mass="10987">MKKSKWLKWKIGFVGAIGLTILFQEVRTSAAFEKAFRNADNNQPTDTVVQQDPVMDEFIASVEEQDIQIDQQEIQSSQSESSTIPSNRRSHTKTGRS</sequence>
<feature type="compositionally biased region" description="Low complexity" evidence="1">
    <location>
        <begin position="69"/>
        <end position="82"/>
    </location>
</feature>
<dbReference type="KEGG" id="ppsc:EHS13_20980"/>
<protein>
    <submittedName>
        <fullName evidence="2">Uncharacterized protein</fullName>
    </submittedName>
</protein>
<proteinExistence type="predicted"/>
<gene>
    <name evidence="2" type="ORF">EHS13_20980</name>
</gene>
<feature type="compositionally biased region" description="Basic residues" evidence="1">
    <location>
        <begin position="88"/>
        <end position="97"/>
    </location>
</feature>
<organism evidence="2 3">
    <name type="scientific">Paenibacillus psychroresistens</name>
    <dbReference type="NCBI Taxonomy" id="1778678"/>
    <lineage>
        <taxon>Bacteria</taxon>
        <taxon>Bacillati</taxon>
        <taxon>Bacillota</taxon>
        <taxon>Bacilli</taxon>
        <taxon>Bacillales</taxon>
        <taxon>Paenibacillaceae</taxon>
        <taxon>Paenibacillus</taxon>
    </lineage>
</organism>
<feature type="region of interest" description="Disordered" evidence="1">
    <location>
        <begin position="69"/>
        <end position="97"/>
    </location>
</feature>
<name>A0A6B8RLI6_9BACL</name>
<dbReference type="RefSeq" id="WP_155702282.1">
    <property type="nucleotide sequence ID" value="NZ_CP034235.1"/>
</dbReference>
<dbReference type="Proteomes" id="UP000426246">
    <property type="component" value="Chromosome"/>
</dbReference>